<keyword evidence="6 8" id="KW-1133">Transmembrane helix</keyword>
<dbReference type="PANTHER" id="PTHR33908">
    <property type="entry name" value="MANNOSYLTRANSFERASE YKCB-RELATED"/>
    <property type="match status" value="1"/>
</dbReference>
<feature type="transmembrane region" description="Helical" evidence="8">
    <location>
        <begin position="81"/>
        <end position="99"/>
    </location>
</feature>
<dbReference type="RefSeq" id="WP_070237110.1">
    <property type="nucleotide sequence ID" value="NZ_CP017478.1"/>
</dbReference>
<accession>A0A1D8P8N6</accession>
<keyword evidence="7 8" id="KW-0472">Membrane</keyword>
<dbReference type="AlphaFoldDB" id="A0A1D8P8N6"/>
<dbReference type="Proteomes" id="UP000176050">
    <property type="component" value="Chromosome"/>
</dbReference>
<dbReference type="InterPro" id="IPR050297">
    <property type="entry name" value="LipidA_mod_glycosyltrf_83"/>
</dbReference>
<feature type="transmembrane region" description="Helical" evidence="8">
    <location>
        <begin position="267"/>
        <end position="289"/>
    </location>
</feature>
<keyword evidence="3" id="KW-0328">Glycosyltransferase</keyword>
<feature type="transmembrane region" description="Helical" evidence="8">
    <location>
        <begin position="204"/>
        <end position="223"/>
    </location>
</feature>
<evidence type="ECO:0000256" key="8">
    <source>
        <dbReference type="SAM" id="Phobius"/>
    </source>
</evidence>
<feature type="domain" description="Glycosyltransferase RgtA/B/C/D-like" evidence="9">
    <location>
        <begin position="60"/>
        <end position="220"/>
    </location>
</feature>
<keyword evidence="2" id="KW-1003">Cell membrane</keyword>
<feature type="transmembrane region" description="Helical" evidence="8">
    <location>
        <begin position="333"/>
        <end position="353"/>
    </location>
</feature>
<evidence type="ECO:0000256" key="7">
    <source>
        <dbReference type="ARBA" id="ARBA00023136"/>
    </source>
</evidence>
<feature type="transmembrane region" description="Helical" evidence="8">
    <location>
        <begin position="365"/>
        <end position="385"/>
    </location>
</feature>
<reference evidence="10 11" key="1">
    <citation type="submission" date="2016-10" db="EMBL/GenBank/DDBJ databases">
        <title>Lutibacter sp. LPB0138, isolated from marine gastropod.</title>
        <authorList>
            <person name="Kim E."/>
            <person name="Yi H."/>
        </authorList>
    </citation>
    <scope>NUCLEOTIDE SEQUENCE [LARGE SCALE GENOMIC DNA]</scope>
    <source>
        <strain evidence="10 11">LPB0138</strain>
    </source>
</reference>
<dbReference type="GO" id="GO:0016763">
    <property type="term" value="F:pentosyltransferase activity"/>
    <property type="evidence" value="ECO:0007669"/>
    <property type="project" value="TreeGrafter"/>
</dbReference>
<feature type="transmembrane region" description="Helical" evidence="8">
    <location>
        <begin position="6"/>
        <end position="28"/>
    </location>
</feature>
<dbReference type="GO" id="GO:0005886">
    <property type="term" value="C:plasma membrane"/>
    <property type="evidence" value="ECO:0007669"/>
    <property type="project" value="UniProtKB-SubCell"/>
</dbReference>
<evidence type="ECO:0000313" key="11">
    <source>
        <dbReference type="Proteomes" id="UP000176050"/>
    </source>
</evidence>
<feature type="transmembrane region" description="Helical" evidence="8">
    <location>
        <begin position="391"/>
        <end position="409"/>
    </location>
</feature>
<evidence type="ECO:0000313" key="10">
    <source>
        <dbReference type="EMBL" id="AOW20946.1"/>
    </source>
</evidence>
<dbReference type="GO" id="GO:0010041">
    <property type="term" value="P:response to iron(III) ion"/>
    <property type="evidence" value="ECO:0007669"/>
    <property type="project" value="TreeGrafter"/>
</dbReference>
<feature type="transmembrane region" description="Helical" evidence="8">
    <location>
        <begin position="418"/>
        <end position="438"/>
    </location>
</feature>
<dbReference type="Pfam" id="PF13231">
    <property type="entry name" value="PMT_2"/>
    <property type="match status" value="1"/>
</dbReference>
<name>A0A1D8P8N6_9FLAO</name>
<evidence type="ECO:0000256" key="1">
    <source>
        <dbReference type="ARBA" id="ARBA00004651"/>
    </source>
</evidence>
<proteinExistence type="predicted"/>
<dbReference type="KEGG" id="lul:LPB138_09790"/>
<dbReference type="InterPro" id="IPR038731">
    <property type="entry name" value="RgtA/B/C-like"/>
</dbReference>
<protein>
    <recommendedName>
        <fullName evidence="9">Glycosyltransferase RgtA/B/C/D-like domain-containing protein</fullName>
    </recommendedName>
</protein>
<dbReference type="STRING" id="1850246.LPB138_09790"/>
<feature type="transmembrane region" description="Helical" evidence="8">
    <location>
        <begin position="309"/>
        <end position="327"/>
    </location>
</feature>
<keyword evidence="4" id="KW-0808">Transferase</keyword>
<feature type="transmembrane region" description="Helical" evidence="8">
    <location>
        <begin position="164"/>
        <end position="192"/>
    </location>
</feature>
<sequence length="552" mass="64362">MILQKINYKLLYILILIPYLIGLFIPLMELDSAQHATMAMRMYYENDFFNIIKSHQPYLDKPHMHYWLAAISFKIFGVSEFSYRLPAFCFLLLGALSTFKLGKLLYNKDVGHIASLIFLSSQTIILSAHDVRTDAVLTGSIIFSLWKLISYFKTSKIVDIFFGFLFLGIAFNTKGLIAVVAIGLYIFSYLIYERNWKSIFNWKIGVGIFTFLLAIFPVLYAYYNQFDMHPELLVKGQKNVSGVKFILWDQVFNRLNAVGFEKTSPDYFFFFHTLLWAFIPFSLIGYIAIFNKIKFFIKIKFRKVAKQEFLTLGGFLSVILLISFSKFKLPHYLNILIPILSILTASFLVQLFLDKKEKYLKALLIIQYIIVGVLVLAVVYLSIFTFKISNWFLVIISVLGVFGLFYLAFQKRNYFTKIILLSVVAAAWINFNLNALFYPKLLKYQGGLQLAEIVVDKQIPIEKIYLLKETYNWSFDFYTKKNTKHISVEDLEKQNDIWLVVDEVNFKQIKEKVIDIQDVISVRHFPVTRLSGKFLNKKTRDKVLTNTYLIKL</sequence>
<evidence type="ECO:0000256" key="3">
    <source>
        <dbReference type="ARBA" id="ARBA00022676"/>
    </source>
</evidence>
<evidence type="ECO:0000256" key="6">
    <source>
        <dbReference type="ARBA" id="ARBA00022989"/>
    </source>
</evidence>
<evidence type="ECO:0000256" key="5">
    <source>
        <dbReference type="ARBA" id="ARBA00022692"/>
    </source>
</evidence>
<evidence type="ECO:0000256" key="2">
    <source>
        <dbReference type="ARBA" id="ARBA00022475"/>
    </source>
</evidence>
<dbReference type="PANTHER" id="PTHR33908:SF3">
    <property type="entry name" value="UNDECAPRENYL PHOSPHATE-ALPHA-4-AMINO-4-DEOXY-L-ARABINOSE ARABINOSYL TRANSFERASE"/>
    <property type="match status" value="1"/>
</dbReference>
<dbReference type="OrthoDB" id="9178203at2"/>
<dbReference type="GO" id="GO:0009103">
    <property type="term" value="P:lipopolysaccharide biosynthetic process"/>
    <property type="evidence" value="ECO:0007669"/>
    <property type="project" value="UniProtKB-ARBA"/>
</dbReference>
<comment type="subcellular location">
    <subcellularLocation>
        <location evidence="1">Cell membrane</location>
        <topology evidence="1">Multi-pass membrane protein</topology>
    </subcellularLocation>
</comment>
<keyword evidence="5 8" id="KW-0812">Transmembrane</keyword>
<keyword evidence="11" id="KW-1185">Reference proteome</keyword>
<gene>
    <name evidence="10" type="ORF">LPB138_09790</name>
</gene>
<organism evidence="10 11">
    <name type="scientific">Urechidicola croceus</name>
    <dbReference type="NCBI Taxonomy" id="1850246"/>
    <lineage>
        <taxon>Bacteria</taxon>
        <taxon>Pseudomonadati</taxon>
        <taxon>Bacteroidota</taxon>
        <taxon>Flavobacteriia</taxon>
        <taxon>Flavobacteriales</taxon>
        <taxon>Flavobacteriaceae</taxon>
        <taxon>Urechidicola</taxon>
    </lineage>
</organism>
<evidence type="ECO:0000256" key="4">
    <source>
        <dbReference type="ARBA" id="ARBA00022679"/>
    </source>
</evidence>
<dbReference type="EMBL" id="CP017478">
    <property type="protein sequence ID" value="AOW20946.1"/>
    <property type="molecule type" value="Genomic_DNA"/>
</dbReference>
<evidence type="ECO:0000259" key="9">
    <source>
        <dbReference type="Pfam" id="PF13231"/>
    </source>
</evidence>